<keyword evidence="1" id="KW-0812">Transmembrane</keyword>
<comment type="caution">
    <text evidence="3">The sequence shown here is derived from an EMBL/GenBank/DDBJ whole genome shotgun (WGS) entry which is preliminary data.</text>
</comment>
<gene>
    <name evidence="3" type="ORF">H0A75_08775</name>
</gene>
<keyword evidence="1" id="KW-1133">Transmembrane helix</keyword>
<evidence type="ECO:0000313" key="3">
    <source>
        <dbReference type="EMBL" id="NYT47617.1"/>
    </source>
</evidence>
<feature type="transmembrane region" description="Helical" evidence="1">
    <location>
        <begin position="59"/>
        <end position="81"/>
    </location>
</feature>
<sequence>MLEIEYEFGDRDLVHYNELQIDQSEDLQKKLKRNRLIFPGILALFGLFLWNYYDDYRTAIYIVTISICWALVIPQIIILSFRKQVLKSYSDEEKAAMFGRYTLRIDPKALAEKSPSGRNKMPWKTILRIEHIRDYIHIVLDNGAALVIPIEKVTAGDAKEFTRQVKKMIDLYG</sequence>
<reference evidence="3 4" key="1">
    <citation type="submission" date="2020-05" db="EMBL/GenBank/DDBJ databases">
        <title>Horizontal transmission and recombination maintain forever young bacterial symbiont genomes.</title>
        <authorList>
            <person name="Russell S.L."/>
            <person name="Pepper-Tunick E."/>
            <person name="Svedberg J."/>
            <person name="Byrne A."/>
            <person name="Ruelas Castillo J."/>
            <person name="Vollmers C."/>
            <person name="Beinart R.A."/>
            <person name="Corbett-Detig R."/>
        </authorList>
    </citation>
    <scope>NUCLEOTIDE SEQUENCE [LARGE SCALE GENOMIC DNA]</scope>
    <source>
        <strain evidence="3">4727-3</strain>
    </source>
</reference>
<protein>
    <submittedName>
        <fullName evidence="3">YcxB family protein</fullName>
    </submittedName>
</protein>
<dbReference type="Proteomes" id="UP000537890">
    <property type="component" value="Unassembled WGS sequence"/>
</dbReference>
<proteinExistence type="predicted"/>
<dbReference type="AlphaFoldDB" id="A0A7Z0SEC1"/>
<organism evidence="3 4">
    <name type="scientific">Candidatus Methanofishera endochildressiae</name>
    <dbReference type="NCBI Taxonomy" id="2738884"/>
    <lineage>
        <taxon>Bacteria</taxon>
        <taxon>Pseudomonadati</taxon>
        <taxon>Pseudomonadota</taxon>
        <taxon>Gammaproteobacteria</taxon>
        <taxon>Candidatus Methanofishera</taxon>
    </lineage>
</organism>
<dbReference type="InterPro" id="IPR025588">
    <property type="entry name" value="YcxB-like_C"/>
</dbReference>
<dbReference type="Pfam" id="PF14317">
    <property type="entry name" value="YcxB"/>
    <property type="match status" value="1"/>
</dbReference>
<dbReference type="EMBL" id="JACCHS010000191">
    <property type="protein sequence ID" value="NYT47617.1"/>
    <property type="molecule type" value="Genomic_DNA"/>
</dbReference>
<evidence type="ECO:0000256" key="1">
    <source>
        <dbReference type="SAM" id="Phobius"/>
    </source>
</evidence>
<keyword evidence="1" id="KW-0472">Membrane</keyword>
<accession>A0A7Z0SEC1</accession>
<name>A0A7Z0SEC1_9GAMM</name>
<feature type="domain" description="YcxB-like C-terminal" evidence="2">
    <location>
        <begin position="105"/>
        <end position="161"/>
    </location>
</feature>
<feature type="transmembrane region" description="Helical" evidence="1">
    <location>
        <begin position="36"/>
        <end position="53"/>
    </location>
</feature>
<evidence type="ECO:0000313" key="4">
    <source>
        <dbReference type="Proteomes" id="UP000537890"/>
    </source>
</evidence>
<evidence type="ECO:0000259" key="2">
    <source>
        <dbReference type="Pfam" id="PF14317"/>
    </source>
</evidence>